<feature type="domain" description="Plastocyanin-like" evidence="1">
    <location>
        <begin position="331"/>
        <end position="427"/>
    </location>
</feature>
<dbReference type="AlphaFoldDB" id="A0A932CR81"/>
<protein>
    <submittedName>
        <fullName evidence="2">Multicopper oxidase domain-containing protein</fullName>
    </submittedName>
</protein>
<comment type="caution">
    <text evidence="2">The sequence shown here is derived from an EMBL/GenBank/DDBJ whole genome shotgun (WGS) entry which is preliminary data.</text>
</comment>
<evidence type="ECO:0000313" key="3">
    <source>
        <dbReference type="Proteomes" id="UP000769766"/>
    </source>
</evidence>
<sequence length="498" mass="54960">MSGDFREIQGTLWFHDHRFFYTAENVYKGFAALLEYFSGPDRGNERIDDGVNLRLPSGWLNQKTWGNRDFDVYLAVQDIALDPAGQLFFDIFNTNGFLGDTMHVNYQVKPTLKVLPRKYRFRILSAGMSRWIKLAIADSLQPNARAVPVQGIANDGNLFPHPVTVEELSIQGTAERLDIIVDFSQGRDPYSQIGKKFYLVNLLEFSNGRGPDKALTLAEALSGRSDDPAVGAILEFEVVGEVQSIDDPTVTLTVANACGANDQSRVPDTLTEQIPIVAPVRERVVDFVRTGNADTEGGFPFDHPADSDPWAIVVNGGAANKLDSRRVSNLIPRPGDIEHWTIRSGNGWGHPVHLHFEEGVTLNRNCKVDPRSIPPTELLQRKDVWRVGRFSGDVQFQVTFGEFGGAYVNHCHNTVHEDNAMLLRYDNNSSTFRKAGDKVHDAGIVYLPTPDPRPEGVTYVEGCGLPEGNMTNIDLGGDECVSGESVGPAVTSPLQDLP</sequence>
<evidence type="ECO:0000313" key="2">
    <source>
        <dbReference type="EMBL" id="MBI2877959.1"/>
    </source>
</evidence>
<reference evidence="2" key="1">
    <citation type="submission" date="2020-07" db="EMBL/GenBank/DDBJ databases">
        <title>Huge and variable diversity of episymbiotic CPR bacteria and DPANN archaea in groundwater ecosystems.</title>
        <authorList>
            <person name="He C.Y."/>
            <person name="Keren R."/>
            <person name="Whittaker M."/>
            <person name="Farag I.F."/>
            <person name="Doudna J."/>
            <person name="Cate J.H.D."/>
            <person name="Banfield J.F."/>
        </authorList>
    </citation>
    <scope>NUCLEOTIDE SEQUENCE</scope>
    <source>
        <strain evidence="2">NC_groundwater_672_Ag_B-0.1um_62_36</strain>
    </source>
</reference>
<dbReference type="InterPro" id="IPR008972">
    <property type="entry name" value="Cupredoxin"/>
</dbReference>
<dbReference type="Proteomes" id="UP000769766">
    <property type="component" value="Unassembled WGS sequence"/>
</dbReference>
<gene>
    <name evidence="2" type="ORF">HYY20_13870</name>
</gene>
<dbReference type="InterPro" id="IPR011706">
    <property type="entry name" value="Cu-oxidase_C"/>
</dbReference>
<proteinExistence type="predicted"/>
<accession>A0A932CR81</accession>
<dbReference type="GO" id="GO:0005507">
    <property type="term" value="F:copper ion binding"/>
    <property type="evidence" value="ECO:0007669"/>
    <property type="project" value="InterPro"/>
</dbReference>
<name>A0A932CR81_UNCTE</name>
<dbReference type="GO" id="GO:0016491">
    <property type="term" value="F:oxidoreductase activity"/>
    <property type="evidence" value="ECO:0007669"/>
    <property type="project" value="InterPro"/>
</dbReference>
<organism evidence="2 3">
    <name type="scientific">Tectimicrobiota bacterium</name>
    <dbReference type="NCBI Taxonomy" id="2528274"/>
    <lineage>
        <taxon>Bacteria</taxon>
        <taxon>Pseudomonadati</taxon>
        <taxon>Nitrospinota/Tectimicrobiota group</taxon>
        <taxon>Candidatus Tectimicrobiota</taxon>
    </lineage>
</organism>
<dbReference type="EMBL" id="JACPRF010000421">
    <property type="protein sequence ID" value="MBI2877959.1"/>
    <property type="molecule type" value="Genomic_DNA"/>
</dbReference>
<dbReference type="PANTHER" id="PTHR48267">
    <property type="entry name" value="CUPREDOXIN SUPERFAMILY PROTEIN"/>
    <property type="match status" value="1"/>
</dbReference>
<dbReference type="Pfam" id="PF07731">
    <property type="entry name" value="Cu-oxidase_2"/>
    <property type="match status" value="1"/>
</dbReference>
<evidence type="ECO:0000259" key="1">
    <source>
        <dbReference type="Pfam" id="PF07731"/>
    </source>
</evidence>
<dbReference type="InterPro" id="IPR045087">
    <property type="entry name" value="Cu-oxidase_fam"/>
</dbReference>
<dbReference type="Gene3D" id="2.60.40.420">
    <property type="entry name" value="Cupredoxins - blue copper proteins"/>
    <property type="match status" value="3"/>
</dbReference>
<dbReference type="PANTHER" id="PTHR48267:SF1">
    <property type="entry name" value="BILIRUBIN OXIDASE"/>
    <property type="match status" value="1"/>
</dbReference>
<dbReference type="SUPFAM" id="SSF49503">
    <property type="entry name" value="Cupredoxins"/>
    <property type="match status" value="2"/>
</dbReference>